<protein>
    <submittedName>
        <fullName evidence="2">N-acetyltransferase</fullName>
    </submittedName>
</protein>
<dbReference type="EMBL" id="BMLK01000001">
    <property type="protein sequence ID" value="GGN40641.1"/>
    <property type="molecule type" value="Genomic_DNA"/>
</dbReference>
<dbReference type="Proteomes" id="UP000605099">
    <property type="component" value="Unassembled WGS sequence"/>
</dbReference>
<dbReference type="PANTHER" id="PTHR43792">
    <property type="entry name" value="GNAT FAMILY, PUTATIVE (AFU_ORTHOLOGUE AFUA_3G00765)-RELATED-RELATED"/>
    <property type="match status" value="1"/>
</dbReference>
<dbReference type="InterPro" id="IPR000182">
    <property type="entry name" value="GNAT_dom"/>
</dbReference>
<gene>
    <name evidence="2" type="ORF">GCM10011349_01690</name>
</gene>
<comment type="caution">
    <text evidence="2">The sequence shown here is derived from an EMBL/GenBank/DDBJ whole genome shotgun (WGS) entry which is preliminary data.</text>
</comment>
<organism evidence="2 3">
    <name type="scientific">Novosphingobium indicum</name>
    <dbReference type="NCBI Taxonomy" id="462949"/>
    <lineage>
        <taxon>Bacteria</taxon>
        <taxon>Pseudomonadati</taxon>
        <taxon>Pseudomonadota</taxon>
        <taxon>Alphaproteobacteria</taxon>
        <taxon>Sphingomonadales</taxon>
        <taxon>Sphingomonadaceae</taxon>
        <taxon>Novosphingobium</taxon>
    </lineage>
</organism>
<evidence type="ECO:0000313" key="2">
    <source>
        <dbReference type="EMBL" id="GGN40641.1"/>
    </source>
</evidence>
<dbReference type="PANTHER" id="PTHR43792:SF1">
    <property type="entry name" value="N-ACETYLTRANSFERASE DOMAIN-CONTAINING PROTEIN"/>
    <property type="match status" value="1"/>
</dbReference>
<dbReference type="PROSITE" id="PS51186">
    <property type="entry name" value="GNAT"/>
    <property type="match status" value="1"/>
</dbReference>
<name>A0ABQ2J5L1_9SPHN</name>
<accession>A0ABQ2J5L1</accession>
<dbReference type="SUPFAM" id="SSF55729">
    <property type="entry name" value="Acyl-CoA N-acyltransferases (Nat)"/>
    <property type="match status" value="1"/>
</dbReference>
<feature type="domain" description="N-acetyltransferase" evidence="1">
    <location>
        <begin position="11"/>
        <end position="179"/>
    </location>
</feature>
<dbReference type="RefSeq" id="WP_188817287.1">
    <property type="nucleotide sequence ID" value="NZ_BMLK01000001.1"/>
</dbReference>
<dbReference type="InterPro" id="IPR016181">
    <property type="entry name" value="Acyl_CoA_acyltransferase"/>
</dbReference>
<evidence type="ECO:0000259" key="1">
    <source>
        <dbReference type="PROSITE" id="PS51186"/>
    </source>
</evidence>
<evidence type="ECO:0000313" key="3">
    <source>
        <dbReference type="Proteomes" id="UP000605099"/>
    </source>
</evidence>
<reference evidence="3" key="1">
    <citation type="journal article" date="2019" name="Int. J. Syst. Evol. Microbiol.">
        <title>The Global Catalogue of Microorganisms (GCM) 10K type strain sequencing project: providing services to taxonomists for standard genome sequencing and annotation.</title>
        <authorList>
            <consortium name="The Broad Institute Genomics Platform"/>
            <consortium name="The Broad Institute Genome Sequencing Center for Infectious Disease"/>
            <person name="Wu L."/>
            <person name="Ma J."/>
        </authorList>
    </citation>
    <scope>NUCLEOTIDE SEQUENCE [LARGE SCALE GENOMIC DNA]</scope>
    <source>
        <strain evidence="3">CGMCC 1.6784</strain>
    </source>
</reference>
<dbReference type="Pfam" id="PF13302">
    <property type="entry name" value="Acetyltransf_3"/>
    <property type="match status" value="1"/>
</dbReference>
<proteinExistence type="predicted"/>
<sequence>MADFCLKTERLVLRGWRDEDVPAFHAICSDPTVMATLGAPLSYEQTEALVARMQGLQADVGHCFWAMERREDARLIGWCGIIRGSVGPVVDQPEAGWRMAADCWGKGYTSEAARASIDWAFANLPDPAVYAITSDGNQRSRAVMERMGMTRLAEGDFDHPKVDPASPLLRHVTYSVTREDWDSRTA</sequence>
<dbReference type="InterPro" id="IPR051531">
    <property type="entry name" value="N-acetyltransferase"/>
</dbReference>
<dbReference type="Gene3D" id="3.40.630.30">
    <property type="match status" value="1"/>
</dbReference>
<keyword evidence="3" id="KW-1185">Reference proteome</keyword>